<evidence type="ECO:0000313" key="1">
    <source>
        <dbReference type="EMBL" id="MBC3830149.1"/>
    </source>
</evidence>
<evidence type="ECO:0000313" key="2">
    <source>
        <dbReference type="Proteomes" id="UP000643610"/>
    </source>
</evidence>
<dbReference type="EMBL" id="JACOFU010000001">
    <property type="protein sequence ID" value="MBC3830149.1"/>
    <property type="molecule type" value="Genomic_DNA"/>
</dbReference>
<keyword evidence="2" id="KW-1185">Reference proteome</keyword>
<dbReference type="Proteomes" id="UP000643610">
    <property type="component" value="Unassembled WGS sequence"/>
</dbReference>
<protein>
    <submittedName>
        <fullName evidence="1">Uncharacterized protein</fullName>
    </submittedName>
</protein>
<proteinExistence type="predicted"/>
<reference evidence="1 2" key="1">
    <citation type="submission" date="2020-08" db="EMBL/GenBank/DDBJ databases">
        <title>Novel species isolated from subtropical streams in China.</title>
        <authorList>
            <person name="Lu H."/>
        </authorList>
    </citation>
    <scope>NUCLEOTIDE SEQUENCE [LARGE SCALE GENOMIC DNA]</scope>
    <source>
        <strain evidence="1 2">KCTC 52442</strain>
    </source>
</reference>
<gene>
    <name evidence="1" type="ORF">H8K33_01355</name>
</gene>
<accession>A0ABR6XKV6</accession>
<comment type="caution">
    <text evidence="1">The sequence shown here is derived from an EMBL/GenBank/DDBJ whole genome shotgun (WGS) entry which is preliminary data.</text>
</comment>
<sequence length="112" mass="12992">MQTAETQQNIKKTALIFAYAYEIMRYSSPKLTKTVEDCIKLYDCNDKLRYSVDRKTRSRRLFVFVIGRSIPASSDEIFSNLLKLTMLVSLKYAQHVIHMAKQTKANLVPIKN</sequence>
<name>A0ABR6XKV6_9BURK</name>
<dbReference type="RefSeq" id="WP_186889184.1">
    <property type="nucleotide sequence ID" value="NZ_JACOFU010000001.1"/>
</dbReference>
<organism evidence="1 2">
    <name type="scientific">Undibacterium amnicola</name>
    <dbReference type="NCBI Taxonomy" id="1834038"/>
    <lineage>
        <taxon>Bacteria</taxon>
        <taxon>Pseudomonadati</taxon>
        <taxon>Pseudomonadota</taxon>
        <taxon>Betaproteobacteria</taxon>
        <taxon>Burkholderiales</taxon>
        <taxon>Oxalobacteraceae</taxon>
        <taxon>Undibacterium</taxon>
    </lineage>
</organism>